<dbReference type="Gene3D" id="3.40.50.2300">
    <property type="match status" value="1"/>
</dbReference>
<accession>B8CMR3</accession>
<dbReference type="EMBL" id="CP000472">
    <property type="protein sequence ID" value="ACJ29453.1"/>
    <property type="molecule type" value="Genomic_DNA"/>
</dbReference>
<protein>
    <submittedName>
        <fullName evidence="1">Protein tyrosine phosphatase, putative</fullName>
    </submittedName>
</protein>
<name>B8CMR3_SHEPW</name>
<organism evidence="1 2">
    <name type="scientific">Shewanella piezotolerans (strain WP3 / JCM 13877)</name>
    <dbReference type="NCBI Taxonomy" id="225849"/>
    <lineage>
        <taxon>Bacteria</taxon>
        <taxon>Pseudomonadati</taxon>
        <taxon>Pseudomonadota</taxon>
        <taxon>Gammaproteobacteria</taxon>
        <taxon>Alteromonadales</taxon>
        <taxon>Shewanellaceae</taxon>
        <taxon>Shewanella</taxon>
    </lineage>
</organism>
<dbReference type="KEGG" id="swp:swp_2723"/>
<dbReference type="OrthoDB" id="7210484at2"/>
<dbReference type="Proteomes" id="UP000000753">
    <property type="component" value="Chromosome"/>
</dbReference>
<proteinExistence type="predicted"/>
<evidence type="ECO:0000313" key="1">
    <source>
        <dbReference type="EMBL" id="ACJ29453.1"/>
    </source>
</evidence>
<dbReference type="SUPFAM" id="SSF52788">
    <property type="entry name" value="Phosphotyrosine protein phosphatases I"/>
    <property type="match status" value="1"/>
</dbReference>
<evidence type="ECO:0000313" key="2">
    <source>
        <dbReference type="Proteomes" id="UP000000753"/>
    </source>
</evidence>
<keyword evidence="2" id="KW-1185">Reference proteome</keyword>
<dbReference type="HOGENOM" id="CLU_144002_0_0_6"/>
<dbReference type="RefSeq" id="WP_020912809.1">
    <property type="nucleotide sequence ID" value="NC_011566.1"/>
</dbReference>
<dbReference type="eggNOG" id="COG4551">
    <property type="taxonomic scope" value="Bacteria"/>
</dbReference>
<reference evidence="1 2" key="1">
    <citation type="journal article" date="2008" name="PLoS ONE">
        <title>Environmental adaptation: genomic analysis of the piezotolerant and psychrotolerant deep-sea iron reducing bacterium Shewanella piezotolerans WP3.</title>
        <authorList>
            <person name="Wang F."/>
            <person name="Wang J."/>
            <person name="Jian H."/>
            <person name="Zhang B."/>
            <person name="Li S."/>
            <person name="Wang F."/>
            <person name="Zeng X."/>
            <person name="Gao L."/>
            <person name="Bartlett D.H."/>
            <person name="Yu J."/>
            <person name="Hu S."/>
            <person name="Xiao X."/>
        </authorList>
    </citation>
    <scope>NUCLEOTIDE SEQUENCE [LARGE SCALE GENOMIC DNA]</scope>
    <source>
        <strain evidence="2">WP3 / JCM 13877</strain>
    </source>
</reference>
<dbReference type="STRING" id="225849.swp_2723"/>
<sequence>MNILFLCTANKQRSKTAEELVGAADKSNQYKSAGLSAKYVAKAGSTLCTNEQLEWADKIYVFETTHIERIQEHTGNKFLAKITNLQIEDKYQYFQRELVLLILERCDLALSFGFKSSQK</sequence>
<gene>
    <name evidence="1" type="ordered locus">swp_2723</name>
</gene>
<dbReference type="AlphaFoldDB" id="B8CMR3"/>
<dbReference type="InterPro" id="IPR036196">
    <property type="entry name" value="Ptyr_pPase_sf"/>
</dbReference>